<keyword evidence="2" id="KW-1185">Reference proteome</keyword>
<reference evidence="1" key="3">
    <citation type="submission" date="2025-09" db="UniProtKB">
        <authorList>
            <consortium name="Ensembl"/>
        </authorList>
    </citation>
    <scope>IDENTIFICATION</scope>
</reference>
<organism evidence="1 2">
    <name type="scientific">Geospiza parvula</name>
    <name type="common">Small tree-finch</name>
    <name type="synonym">Camarhynchus parvulus</name>
    <dbReference type="NCBI Taxonomy" id="87175"/>
    <lineage>
        <taxon>Eukaryota</taxon>
        <taxon>Metazoa</taxon>
        <taxon>Chordata</taxon>
        <taxon>Craniata</taxon>
        <taxon>Vertebrata</taxon>
        <taxon>Euteleostomi</taxon>
        <taxon>Archelosauria</taxon>
        <taxon>Archosauria</taxon>
        <taxon>Dinosauria</taxon>
        <taxon>Saurischia</taxon>
        <taxon>Theropoda</taxon>
        <taxon>Coelurosauria</taxon>
        <taxon>Aves</taxon>
        <taxon>Neognathae</taxon>
        <taxon>Neoaves</taxon>
        <taxon>Telluraves</taxon>
        <taxon>Australaves</taxon>
        <taxon>Passeriformes</taxon>
        <taxon>Thraupidae</taxon>
        <taxon>Camarhynchus</taxon>
    </lineage>
</organism>
<protein>
    <submittedName>
        <fullName evidence="1">Uncharacterized protein</fullName>
    </submittedName>
</protein>
<dbReference type="Ensembl" id="ENSCPVT00000024453.1">
    <property type="protein sequence ID" value="ENSCPVP00000023926.1"/>
    <property type="gene ID" value="ENSCPVG00000017390.1"/>
</dbReference>
<dbReference type="Proteomes" id="UP000694382">
    <property type="component" value="Chromosome 1A"/>
</dbReference>
<name>A0A8U8BEP1_GEOPR</name>
<reference evidence="1" key="2">
    <citation type="submission" date="2025-08" db="UniProtKB">
        <authorList>
            <consortium name="Ensembl"/>
        </authorList>
    </citation>
    <scope>IDENTIFICATION</scope>
</reference>
<evidence type="ECO:0000313" key="1">
    <source>
        <dbReference type="Ensembl" id="ENSCPVP00000023926.1"/>
    </source>
</evidence>
<evidence type="ECO:0000313" key="2">
    <source>
        <dbReference type="Proteomes" id="UP000694382"/>
    </source>
</evidence>
<reference evidence="1" key="1">
    <citation type="submission" date="2020-02" db="EMBL/GenBank/DDBJ databases">
        <authorList>
            <person name="Enbody D E."/>
            <person name="Pettersson E M."/>
        </authorList>
    </citation>
    <scope>NUCLEOTIDE SEQUENCE [LARGE SCALE GENOMIC DNA]</scope>
</reference>
<accession>A0A8U8BEP1</accession>
<dbReference type="AlphaFoldDB" id="A0A8U8BEP1"/>
<sequence length="88" mass="10612">MRNYSTDTFLLPTSFLPPCSKTCFIYIRWRLNFRFLEFYFHHTHRASLPAIFFVDKYVWIRCHGVVTGGVEEETWVSWGHHAPSYHQK</sequence>
<proteinExistence type="predicted"/>